<dbReference type="RefSeq" id="WP_121368526.1">
    <property type="nucleotide sequence ID" value="NZ_RBKS01000001.1"/>
</dbReference>
<dbReference type="AlphaFoldDB" id="A0A495IEU7"/>
<dbReference type="CDD" id="cd20736">
    <property type="entry name" value="PoNe_Nuclease"/>
    <property type="match status" value="1"/>
</dbReference>
<organism evidence="3 4">
    <name type="scientific">Frondihabitans australicus</name>
    <dbReference type="NCBI Taxonomy" id="386892"/>
    <lineage>
        <taxon>Bacteria</taxon>
        <taxon>Bacillati</taxon>
        <taxon>Actinomycetota</taxon>
        <taxon>Actinomycetes</taxon>
        <taxon>Micrococcales</taxon>
        <taxon>Microbacteriaceae</taxon>
        <taxon>Frondihabitans</taxon>
    </lineage>
</organism>
<keyword evidence="3" id="KW-0255">Endonuclease</keyword>
<keyword evidence="3" id="KW-0378">Hydrolase</keyword>
<dbReference type="GO" id="GO:0004519">
    <property type="term" value="F:endonuclease activity"/>
    <property type="evidence" value="ECO:0007669"/>
    <property type="project" value="UniProtKB-KW"/>
</dbReference>
<dbReference type="Gene3D" id="3.40.1350.10">
    <property type="match status" value="1"/>
</dbReference>
<keyword evidence="3" id="KW-0540">Nuclease</keyword>
<dbReference type="Proteomes" id="UP000280008">
    <property type="component" value="Unassembled WGS sequence"/>
</dbReference>
<dbReference type="NCBIfam" id="NF009154">
    <property type="entry name" value="PRK12497.3-3"/>
    <property type="match status" value="1"/>
</dbReference>
<name>A0A495IEU7_9MICO</name>
<evidence type="ECO:0000313" key="3">
    <source>
        <dbReference type="EMBL" id="RKR73685.1"/>
    </source>
</evidence>
<evidence type="ECO:0000313" key="4">
    <source>
        <dbReference type="Proteomes" id="UP000280008"/>
    </source>
</evidence>
<dbReference type="PANTHER" id="PTHR34039:SF1">
    <property type="entry name" value="UPF0102 PROTEIN YRAN"/>
    <property type="match status" value="1"/>
</dbReference>
<dbReference type="OrthoDB" id="9794876at2"/>
<evidence type="ECO:0000256" key="1">
    <source>
        <dbReference type="ARBA" id="ARBA00006738"/>
    </source>
</evidence>
<evidence type="ECO:0000256" key="2">
    <source>
        <dbReference type="HAMAP-Rule" id="MF_00048"/>
    </source>
</evidence>
<dbReference type="HAMAP" id="MF_00048">
    <property type="entry name" value="UPF0102"/>
    <property type="match status" value="1"/>
</dbReference>
<dbReference type="InterPro" id="IPR011335">
    <property type="entry name" value="Restrct_endonuc-II-like"/>
</dbReference>
<dbReference type="GO" id="GO:0003676">
    <property type="term" value="F:nucleic acid binding"/>
    <property type="evidence" value="ECO:0007669"/>
    <property type="project" value="InterPro"/>
</dbReference>
<comment type="similarity">
    <text evidence="1 2">Belongs to the UPF0102 family.</text>
</comment>
<reference evidence="3 4" key="1">
    <citation type="submission" date="2018-10" db="EMBL/GenBank/DDBJ databases">
        <title>Sequencing the genomes of 1000 actinobacteria strains.</title>
        <authorList>
            <person name="Klenk H.-P."/>
        </authorList>
    </citation>
    <scope>NUCLEOTIDE SEQUENCE [LARGE SCALE GENOMIC DNA]</scope>
    <source>
        <strain evidence="3 4">DSM 17894</strain>
    </source>
</reference>
<sequence length="124" mass="13672">MTKSTRSRELGIRGEQEAAEHLERSGFRILARNWRCAEGEIDIVAHEAATGDVVIVEVKTRRGHGAGHPFEAVSREKLSRLRTLATAWSLAHPGVGCRRRIDVVGVTAWPDDSLTVQHLVAVDL</sequence>
<accession>A0A495IEU7</accession>
<keyword evidence="4" id="KW-1185">Reference proteome</keyword>
<dbReference type="Pfam" id="PF02021">
    <property type="entry name" value="UPF0102"/>
    <property type="match status" value="1"/>
</dbReference>
<comment type="caution">
    <text evidence="3">The sequence shown here is derived from an EMBL/GenBank/DDBJ whole genome shotgun (WGS) entry which is preliminary data.</text>
</comment>
<dbReference type="EMBL" id="RBKS01000001">
    <property type="protein sequence ID" value="RKR73685.1"/>
    <property type="molecule type" value="Genomic_DNA"/>
</dbReference>
<dbReference type="SUPFAM" id="SSF52980">
    <property type="entry name" value="Restriction endonuclease-like"/>
    <property type="match status" value="1"/>
</dbReference>
<dbReference type="InterPro" id="IPR011856">
    <property type="entry name" value="tRNA_endonuc-like_dom_sf"/>
</dbReference>
<protein>
    <recommendedName>
        <fullName evidence="2">UPF0102 protein C8E83_0779</fullName>
    </recommendedName>
</protein>
<gene>
    <name evidence="3" type="ORF">C8E83_0779</name>
</gene>
<proteinExistence type="inferred from homology"/>
<dbReference type="PANTHER" id="PTHR34039">
    <property type="entry name" value="UPF0102 PROTEIN YRAN"/>
    <property type="match status" value="1"/>
</dbReference>
<dbReference type="InterPro" id="IPR003509">
    <property type="entry name" value="UPF0102_YraN-like"/>
</dbReference>